<dbReference type="Proteomes" id="UP001623232">
    <property type="component" value="Plasmid unnamed2"/>
</dbReference>
<dbReference type="EMBL" id="CP123586">
    <property type="protein sequence ID" value="WZK91404.1"/>
    <property type="molecule type" value="Genomic_DNA"/>
</dbReference>
<organism evidence="3 4">
    <name type="scientific">Aliisedimentitalea scapharcae</name>
    <dbReference type="NCBI Taxonomy" id="1524259"/>
    <lineage>
        <taxon>Bacteria</taxon>
        <taxon>Pseudomonadati</taxon>
        <taxon>Pseudomonadota</taxon>
        <taxon>Alphaproteobacteria</taxon>
        <taxon>Rhodobacterales</taxon>
        <taxon>Roseobacteraceae</taxon>
        <taxon>Aliisedimentitalea</taxon>
    </lineage>
</organism>
<evidence type="ECO:0000256" key="1">
    <source>
        <dbReference type="ARBA" id="ARBA00006484"/>
    </source>
</evidence>
<evidence type="ECO:0000313" key="3">
    <source>
        <dbReference type="EMBL" id="WZK91404.1"/>
    </source>
</evidence>
<dbReference type="SUPFAM" id="SSF51735">
    <property type="entry name" value="NAD(P)-binding Rossmann-fold domains"/>
    <property type="match status" value="1"/>
</dbReference>
<dbReference type="RefSeq" id="WP_406651369.1">
    <property type="nucleotide sequence ID" value="NZ_CP123586.1"/>
</dbReference>
<dbReference type="PANTHER" id="PTHR43639">
    <property type="entry name" value="OXIDOREDUCTASE, SHORT-CHAIN DEHYDROGENASE/REDUCTASE FAMILY (AFU_ORTHOLOGUE AFUA_5G02870)"/>
    <property type="match status" value="1"/>
</dbReference>
<dbReference type="PRINTS" id="PR00081">
    <property type="entry name" value="GDHRDH"/>
</dbReference>
<dbReference type="InterPro" id="IPR002347">
    <property type="entry name" value="SDR_fam"/>
</dbReference>
<gene>
    <name evidence="3" type="ORF">QEZ52_21940</name>
</gene>
<dbReference type="Pfam" id="PF13561">
    <property type="entry name" value="adh_short_C2"/>
    <property type="match status" value="1"/>
</dbReference>
<name>A0ABZ2Y193_9RHOB</name>
<dbReference type="Gene3D" id="3.40.50.720">
    <property type="entry name" value="NAD(P)-binding Rossmann-like Domain"/>
    <property type="match status" value="1"/>
</dbReference>
<evidence type="ECO:0000313" key="4">
    <source>
        <dbReference type="Proteomes" id="UP001623232"/>
    </source>
</evidence>
<protein>
    <submittedName>
        <fullName evidence="3">SDR family oxidoreductase</fullName>
    </submittedName>
</protein>
<dbReference type="PANTHER" id="PTHR43639:SF1">
    <property type="entry name" value="SHORT-CHAIN DEHYDROGENASE_REDUCTASE FAMILY PROTEIN"/>
    <property type="match status" value="1"/>
</dbReference>
<keyword evidence="2" id="KW-0560">Oxidoreductase</keyword>
<evidence type="ECO:0000256" key="2">
    <source>
        <dbReference type="ARBA" id="ARBA00023002"/>
    </source>
</evidence>
<geneLocation type="plasmid" evidence="3 4">
    <name>unnamed2</name>
</geneLocation>
<keyword evidence="4" id="KW-1185">Reference proteome</keyword>
<accession>A0ABZ2Y193</accession>
<proteinExistence type="inferred from homology"/>
<keyword evidence="3" id="KW-0614">Plasmid</keyword>
<sequence length="250" mass="26163">MTNATSAIITGAASGIGAAVAMKLARPGACLTLHTRQSAARLEDVARQARARGAEVEVVLGDLSEIGTGKEVVDVHQARFGMLDALIANAGFPLFKSLEDMQPEEVEYAFRGNSQSLFELAQTGLPLLRKSQHARIVAVSSFTAHVFRTDMPQFPASAASKGAVEVAARSLALALAKDGVTVNCVVPGYIRKDSETSAGLGQDALREIETRIPLGRLGTPDDVAACICFLTGQGAAYVTGQVFHVNGGLI</sequence>
<reference evidence="3 4" key="1">
    <citation type="submission" date="2023-04" db="EMBL/GenBank/DDBJ databases">
        <title>Complete genome sequence of Alisedimentitalea scapharcae.</title>
        <authorList>
            <person name="Rong J.-C."/>
            <person name="Yi M.-L."/>
            <person name="Zhao Q."/>
        </authorList>
    </citation>
    <scope>NUCLEOTIDE SEQUENCE [LARGE SCALE GENOMIC DNA]</scope>
    <source>
        <strain evidence="3 4">KCTC 42119</strain>
        <plasmid evidence="3 4">unnamed2</plasmid>
    </source>
</reference>
<comment type="similarity">
    <text evidence="1">Belongs to the short-chain dehydrogenases/reductases (SDR) family.</text>
</comment>
<dbReference type="InterPro" id="IPR036291">
    <property type="entry name" value="NAD(P)-bd_dom_sf"/>
</dbReference>